<dbReference type="EMBL" id="BRZM01003706">
    <property type="protein sequence ID" value="GLD51702.1"/>
    <property type="molecule type" value="Genomic_DNA"/>
</dbReference>
<organism evidence="1 2">
    <name type="scientific">Lates japonicus</name>
    <name type="common">Japanese lates</name>
    <dbReference type="NCBI Taxonomy" id="270547"/>
    <lineage>
        <taxon>Eukaryota</taxon>
        <taxon>Metazoa</taxon>
        <taxon>Chordata</taxon>
        <taxon>Craniata</taxon>
        <taxon>Vertebrata</taxon>
        <taxon>Euteleostomi</taxon>
        <taxon>Actinopterygii</taxon>
        <taxon>Neopterygii</taxon>
        <taxon>Teleostei</taxon>
        <taxon>Neoteleostei</taxon>
        <taxon>Acanthomorphata</taxon>
        <taxon>Carangaria</taxon>
        <taxon>Carangaria incertae sedis</taxon>
        <taxon>Centropomidae</taxon>
        <taxon>Lates</taxon>
    </lineage>
</organism>
<feature type="non-terminal residue" evidence="1">
    <location>
        <position position="1"/>
    </location>
</feature>
<sequence length="85" mass="9469">VLECIRMSERPSDKIARIFVKILFQELCAYMGLPKLNQRLKDHTHETQQEGRGGEGQVSGGWMLTWRGGAARAGNAVWAGVGGWR</sequence>
<gene>
    <name evidence="1" type="ORF">AKAME5_002815100</name>
</gene>
<proteinExistence type="predicted"/>
<comment type="caution">
    <text evidence="1">The sequence shown here is derived from an EMBL/GenBank/DDBJ whole genome shotgun (WGS) entry which is preliminary data.</text>
</comment>
<dbReference type="Proteomes" id="UP001279410">
    <property type="component" value="Unassembled WGS sequence"/>
</dbReference>
<keyword evidence="2" id="KW-1185">Reference proteome</keyword>
<dbReference type="AlphaFoldDB" id="A0AAD3MBV8"/>
<reference evidence="1" key="1">
    <citation type="submission" date="2022-08" db="EMBL/GenBank/DDBJ databases">
        <title>Genome sequencing of akame (Lates japonicus).</title>
        <authorList>
            <person name="Hashiguchi Y."/>
            <person name="Takahashi H."/>
        </authorList>
    </citation>
    <scope>NUCLEOTIDE SEQUENCE</scope>
    <source>
        <strain evidence="1">Kochi</strain>
    </source>
</reference>
<evidence type="ECO:0000313" key="1">
    <source>
        <dbReference type="EMBL" id="GLD51702.1"/>
    </source>
</evidence>
<evidence type="ECO:0000313" key="2">
    <source>
        <dbReference type="Proteomes" id="UP001279410"/>
    </source>
</evidence>
<accession>A0AAD3MBV8</accession>
<protein>
    <submittedName>
        <fullName evidence="1">Pre-mRNA-splicing factor CWC22 homolog</fullName>
    </submittedName>
</protein>
<name>A0AAD3MBV8_LATJO</name>